<reference evidence="3 4" key="1">
    <citation type="submission" date="2022-10" db="EMBL/GenBank/DDBJ databases">
        <title>Luteolibacter arcticus strain CCTCC AB 2014275, whole genome shotgun sequencing project.</title>
        <authorList>
            <person name="Zhao G."/>
            <person name="Shen L."/>
        </authorList>
    </citation>
    <scope>NUCLEOTIDE SEQUENCE [LARGE SCALE GENOMIC DNA]</scope>
    <source>
        <strain evidence="3 4">CCTCC AB 2014275</strain>
    </source>
</reference>
<evidence type="ECO:0000256" key="1">
    <source>
        <dbReference type="SAM" id="Coils"/>
    </source>
</evidence>
<evidence type="ECO:0008006" key="5">
    <source>
        <dbReference type="Google" id="ProtNLM"/>
    </source>
</evidence>
<gene>
    <name evidence="3" type="ORF">OKA05_29040</name>
</gene>
<evidence type="ECO:0000313" key="4">
    <source>
        <dbReference type="Proteomes" id="UP001320876"/>
    </source>
</evidence>
<organism evidence="3 4">
    <name type="scientific">Luteolibacter arcticus</name>
    <dbReference type="NCBI Taxonomy" id="1581411"/>
    <lineage>
        <taxon>Bacteria</taxon>
        <taxon>Pseudomonadati</taxon>
        <taxon>Verrucomicrobiota</taxon>
        <taxon>Verrucomicrobiia</taxon>
        <taxon>Verrucomicrobiales</taxon>
        <taxon>Verrucomicrobiaceae</taxon>
        <taxon>Luteolibacter</taxon>
    </lineage>
</organism>
<name>A0ABT3GT28_9BACT</name>
<dbReference type="EMBL" id="JAPDDT010000032">
    <property type="protein sequence ID" value="MCW1926634.1"/>
    <property type="molecule type" value="Genomic_DNA"/>
</dbReference>
<sequence length="150" mass="16437">MKGLLSRCCALALFLPVAVFAVGVEEEKQRERKEAVAGLLGDYDVIALAGAAGGVEFLKEPKDMDPKLKAGLTVAFGQRGRLYEGCLCLRKSSGGMFYSAIRPQGEVRLRPMKGKPLVTEIEEIARILDEEKAQEKKKAEAEAARRVEKK</sequence>
<proteinExistence type="predicted"/>
<evidence type="ECO:0000313" key="3">
    <source>
        <dbReference type="EMBL" id="MCW1926634.1"/>
    </source>
</evidence>
<keyword evidence="1" id="KW-0175">Coiled coil</keyword>
<comment type="caution">
    <text evidence="3">The sequence shown here is derived from an EMBL/GenBank/DDBJ whole genome shotgun (WGS) entry which is preliminary data.</text>
</comment>
<feature type="chain" id="PRO_5046154759" description="Inhibitor of vertebrate lysozyme (Ivy)" evidence="2">
    <location>
        <begin position="22"/>
        <end position="150"/>
    </location>
</feature>
<accession>A0ABT3GT28</accession>
<feature type="coiled-coil region" evidence="1">
    <location>
        <begin position="118"/>
        <end position="150"/>
    </location>
</feature>
<evidence type="ECO:0000256" key="2">
    <source>
        <dbReference type="SAM" id="SignalP"/>
    </source>
</evidence>
<feature type="signal peptide" evidence="2">
    <location>
        <begin position="1"/>
        <end position="21"/>
    </location>
</feature>
<keyword evidence="2" id="KW-0732">Signal</keyword>
<dbReference type="Proteomes" id="UP001320876">
    <property type="component" value="Unassembled WGS sequence"/>
</dbReference>
<protein>
    <recommendedName>
        <fullName evidence="5">Inhibitor of vertebrate lysozyme (Ivy)</fullName>
    </recommendedName>
</protein>
<dbReference type="RefSeq" id="WP_264490742.1">
    <property type="nucleotide sequence ID" value="NZ_JAPDDT010000032.1"/>
</dbReference>
<keyword evidence="4" id="KW-1185">Reference proteome</keyword>